<evidence type="ECO:0000256" key="2">
    <source>
        <dbReference type="ARBA" id="ARBA00022448"/>
    </source>
</evidence>
<feature type="transmembrane region" description="Helical" evidence="9">
    <location>
        <begin position="158"/>
        <end position="177"/>
    </location>
</feature>
<evidence type="ECO:0000256" key="8">
    <source>
        <dbReference type="ARBA" id="ARBA00023136"/>
    </source>
</evidence>
<evidence type="ECO:0000256" key="9">
    <source>
        <dbReference type="SAM" id="Phobius"/>
    </source>
</evidence>
<feature type="transmembrane region" description="Helical" evidence="9">
    <location>
        <begin position="20"/>
        <end position="43"/>
    </location>
</feature>
<sequence>MLISRRLFAITRGMRGSVVLKVLIGVLVTGTYIIQGVLTATVLSKVFAGEAWDKFVTNFVVILGMILIRSALNWFNEVQSKILAGQAKEKLRYIMFEKLLSLGPGFLQNNRSGSIQSVFVDGVEAIGPYIAYYIPHCFVTLISSLGILAYVFYLNTMVGAIMLLGMIIVMVVPSLWLKVMRSTGMTSWEKRNHFNAQFLDALQGMMTLKAFNASAAKGKELETNSRDWYKSIMHNLAVSLLDSCLIGLGAAIGSAFSVGVAAYLFAVGQLNITSIFLILFLSVECFRPMTDLVKYWHVGFRGLTAADKLFAFLDTQPQVAEPIDAPPLEKGDFHSEIVFDNVTFGYNEGVRQALQKVIFTIGQGEKVAVVGKSGAGKSTLVNLLLRFFDPQDGSVRISGRDLKTVPSVSFHSLISVVWQDTYLFHGTIEENLRIAKPGASNEEIEKAAKLANIHEFIVSLPEGYHTQVGERGVRFSGGERQRIAVARAFLKDAPILILDEATSSLDAENEAAIQKGLQHLMQNRTVLIIAHRFSTIREADRIIVLDDHKIVQTGTHDELMAFGGGAYAQLLRAQL</sequence>
<dbReference type="PROSITE" id="PS50929">
    <property type="entry name" value="ABC_TM1F"/>
    <property type="match status" value="1"/>
</dbReference>
<dbReference type="GO" id="GO:0005524">
    <property type="term" value="F:ATP binding"/>
    <property type="evidence" value="ECO:0007669"/>
    <property type="project" value="UniProtKB-KW"/>
</dbReference>
<dbReference type="PANTHER" id="PTHR24221">
    <property type="entry name" value="ATP-BINDING CASSETTE SUB-FAMILY B"/>
    <property type="match status" value="1"/>
</dbReference>
<evidence type="ECO:0000256" key="7">
    <source>
        <dbReference type="ARBA" id="ARBA00022989"/>
    </source>
</evidence>
<evidence type="ECO:0000313" key="12">
    <source>
        <dbReference type="EMBL" id="EHQ91041.1"/>
    </source>
</evidence>
<evidence type="ECO:0000259" key="11">
    <source>
        <dbReference type="PROSITE" id="PS50929"/>
    </source>
</evidence>
<evidence type="ECO:0000256" key="1">
    <source>
        <dbReference type="ARBA" id="ARBA00004651"/>
    </source>
</evidence>
<gene>
    <name evidence="12" type="ORF">DesyoDRAFT_4075</name>
</gene>
<dbReference type="Pfam" id="PF00664">
    <property type="entry name" value="ABC_membrane"/>
    <property type="match status" value="1"/>
</dbReference>
<keyword evidence="13" id="KW-1185">Reference proteome</keyword>
<dbReference type="SUPFAM" id="SSF90123">
    <property type="entry name" value="ABC transporter transmembrane region"/>
    <property type="match status" value="1"/>
</dbReference>
<keyword evidence="4 9" id="KW-0812">Transmembrane</keyword>
<keyword evidence="2" id="KW-0813">Transport</keyword>
<protein>
    <submittedName>
        <fullName evidence="12">ATPase and permease component of ABC-type transporter involved in cytochrome bd biosynthesis</fullName>
    </submittedName>
</protein>
<feature type="transmembrane region" description="Helical" evidence="9">
    <location>
        <begin position="262"/>
        <end position="283"/>
    </location>
</feature>
<dbReference type="InterPro" id="IPR017871">
    <property type="entry name" value="ABC_transporter-like_CS"/>
</dbReference>
<dbReference type="RefSeq" id="WP_007785750.1">
    <property type="nucleotide sequence ID" value="NZ_CM001441.1"/>
</dbReference>
<keyword evidence="6" id="KW-0067">ATP-binding</keyword>
<keyword evidence="7 9" id="KW-1133">Transmembrane helix</keyword>
<dbReference type="GO" id="GO:0140359">
    <property type="term" value="F:ABC-type transporter activity"/>
    <property type="evidence" value="ECO:0007669"/>
    <property type="project" value="InterPro"/>
</dbReference>
<dbReference type="InterPro" id="IPR011527">
    <property type="entry name" value="ABC1_TM_dom"/>
</dbReference>
<keyword evidence="3" id="KW-1003">Cell membrane</keyword>
<feature type="transmembrane region" description="Helical" evidence="9">
    <location>
        <begin position="55"/>
        <end position="75"/>
    </location>
</feature>
<dbReference type="Gene3D" id="1.20.1560.10">
    <property type="entry name" value="ABC transporter type 1, transmembrane domain"/>
    <property type="match status" value="1"/>
</dbReference>
<dbReference type="InterPro" id="IPR027417">
    <property type="entry name" value="P-loop_NTPase"/>
</dbReference>
<dbReference type="SUPFAM" id="SSF52540">
    <property type="entry name" value="P-loop containing nucleoside triphosphate hydrolases"/>
    <property type="match status" value="1"/>
</dbReference>
<dbReference type="GO" id="GO:0016887">
    <property type="term" value="F:ATP hydrolysis activity"/>
    <property type="evidence" value="ECO:0007669"/>
    <property type="project" value="InterPro"/>
</dbReference>
<reference evidence="12 13" key="1">
    <citation type="submission" date="2011-11" db="EMBL/GenBank/DDBJ databases">
        <title>The Noncontiguous Finished genome of Desulfosporosinus youngiae DSM 17734.</title>
        <authorList>
            <consortium name="US DOE Joint Genome Institute (JGI-PGF)"/>
            <person name="Lucas S."/>
            <person name="Han J."/>
            <person name="Lapidus A."/>
            <person name="Cheng J.-F."/>
            <person name="Goodwin L."/>
            <person name="Pitluck S."/>
            <person name="Peters L."/>
            <person name="Ovchinnikova G."/>
            <person name="Lu M."/>
            <person name="Land M.L."/>
            <person name="Hauser L."/>
            <person name="Pester M."/>
            <person name="Spring S."/>
            <person name="Ollivier B."/>
            <person name="Rattei T."/>
            <person name="Klenk H.-P."/>
            <person name="Wagner M."/>
            <person name="Loy A."/>
            <person name="Woyke T.J."/>
        </authorList>
    </citation>
    <scope>NUCLEOTIDE SEQUENCE [LARGE SCALE GENOMIC DNA]</scope>
    <source>
        <strain evidence="12 13">DSM 17734</strain>
    </source>
</reference>
<dbReference type="FunFam" id="3.40.50.300:FF:000221">
    <property type="entry name" value="Multidrug ABC transporter ATP-binding protein"/>
    <property type="match status" value="1"/>
</dbReference>
<dbReference type="GO" id="GO:0005886">
    <property type="term" value="C:plasma membrane"/>
    <property type="evidence" value="ECO:0007669"/>
    <property type="project" value="UniProtKB-SubCell"/>
</dbReference>
<dbReference type="PROSITE" id="PS50893">
    <property type="entry name" value="ABC_TRANSPORTER_2"/>
    <property type="match status" value="1"/>
</dbReference>
<dbReference type="Pfam" id="PF00005">
    <property type="entry name" value="ABC_tran"/>
    <property type="match status" value="1"/>
</dbReference>
<keyword evidence="8 9" id="KW-0472">Membrane</keyword>
<evidence type="ECO:0000256" key="5">
    <source>
        <dbReference type="ARBA" id="ARBA00022741"/>
    </source>
</evidence>
<dbReference type="PANTHER" id="PTHR24221:SF646">
    <property type="entry name" value="HAEMOLYSIN SECRETION ATP-BINDING PROTEIN"/>
    <property type="match status" value="1"/>
</dbReference>
<dbReference type="CDD" id="cd18561">
    <property type="entry name" value="ABC_6TM_AarD_CydDC_like"/>
    <property type="match status" value="1"/>
</dbReference>
<dbReference type="InterPro" id="IPR003593">
    <property type="entry name" value="AAA+_ATPase"/>
</dbReference>
<feature type="domain" description="ABC transmembrane type-1" evidence="11">
    <location>
        <begin position="22"/>
        <end position="297"/>
    </location>
</feature>
<organism evidence="12 13">
    <name type="scientific">Desulfosporosinus youngiae DSM 17734</name>
    <dbReference type="NCBI Taxonomy" id="768710"/>
    <lineage>
        <taxon>Bacteria</taxon>
        <taxon>Bacillati</taxon>
        <taxon>Bacillota</taxon>
        <taxon>Clostridia</taxon>
        <taxon>Eubacteriales</taxon>
        <taxon>Desulfitobacteriaceae</taxon>
        <taxon>Desulfosporosinus</taxon>
    </lineage>
</organism>
<comment type="subcellular location">
    <subcellularLocation>
        <location evidence="1">Cell membrane</location>
        <topology evidence="1">Multi-pass membrane protein</topology>
    </subcellularLocation>
</comment>
<dbReference type="PROSITE" id="PS00211">
    <property type="entry name" value="ABC_TRANSPORTER_1"/>
    <property type="match status" value="1"/>
</dbReference>
<feature type="transmembrane region" description="Helical" evidence="9">
    <location>
        <begin position="130"/>
        <end position="152"/>
    </location>
</feature>
<dbReference type="AlphaFoldDB" id="H5XXA1"/>
<evidence type="ECO:0000256" key="4">
    <source>
        <dbReference type="ARBA" id="ARBA00022692"/>
    </source>
</evidence>
<dbReference type="HOGENOM" id="CLU_000604_84_9_9"/>
<dbReference type="SMART" id="SM00382">
    <property type="entry name" value="AAA"/>
    <property type="match status" value="1"/>
</dbReference>
<keyword evidence="5" id="KW-0547">Nucleotide-binding</keyword>
<dbReference type="STRING" id="768710.DesyoDRAFT_4075"/>
<dbReference type="InterPro" id="IPR039421">
    <property type="entry name" value="Type_1_exporter"/>
</dbReference>
<accession>H5XXA1</accession>
<evidence type="ECO:0000313" key="13">
    <source>
        <dbReference type="Proteomes" id="UP000005104"/>
    </source>
</evidence>
<evidence type="ECO:0000259" key="10">
    <source>
        <dbReference type="PROSITE" id="PS50893"/>
    </source>
</evidence>
<dbReference type="Gene3D" id="3.40.50.300">
    <property type="entry name" value="P-loop containing nucleotide triphosphate hydrolases"/>
    <property type="match status" value="1"/>
</dbReference>
<dbReference type="eggNOG" id="COG4988">
    <property type="taxonomic scope" value="Bacteria"/>
</dbReference>
<feature type="transmembrane region" description="Helical" evidence="9">
    <location>
        <begin position="236"/>
        <end position="256"/>
    </location>
</feature>
<dbReference type="OrthoDB" id="9771903at2"/>
<feature type="domain" description="ABC transporter" evidence="10">
    <location>
        <begin position="337"/>
        <end position="572"/>
    </location>
</feature>
<dbReference type="Proteomes" id="UP000005104">
    <property type="component" value="Chromosome"/>
</dbReference>
<evidence type="ECO:0000256" key="3">
    <source>
        <dbReference type="ARBA" id="ARBA00022475"/>
    </source>
</evidence>
<evidence type="ECO:0000256" key="6">
    <source>
        <dbReference type="ARBA" id="ARBA00022840"/>
    </source>
</evidence>
<dbReference type="InterPro" id="IPR036640">
    <property type="entry name" value="ABC1_TM_sf"/>
</dbReference>
<dbReference type="GO" id="GO:0034040">
    <property type="term" value="F:ATPase-coupled lipid transmembrane transporter activity"/>
    <property type="evidence" value="ECO:0007669"/>
    <property type="project" value="TreeGrafter"/>
</dbReference>
<dbReference type="EMBL" id="CM001441">
    <property type="protein sequence ID" value="EHQ91041.1"/>
    <property type="molecule type" value="Genomic_DNA"/>
</dbReference>
<dbReference type="InterPro" id="IPR003439">
    <property type="entry name" value="ABC_transporter-like_ATP-bd"/>
</dbReference>
<name>H5XXA1_9FIRM</name>
<proteinExistence type="predicted"/>